<comment type="similarity">
    <text evidence="3">Belongs to the FliG family.</text>
</comment>
<comment type="caution">
    <text evidence="13">The sequence shown here is derived from an EMBL/GenBank/DDBJ whole genome shotgun (WGS) entry which is preliminary data.</text>
</comment>
<keyword evidence="13" id="KW-0969">Cilium</keyword>
<dbReference type="EMBL" id="AANZ01000003">
    <property type="protein sequence ID" value="EAQ82021.1"/>
    <property type="molecule type" value="Genomic_DNA"/>
</dbReference>
<proteinExistence type="inferred from homology"/>
<organism evidence="13 14">
    <name type="scientific">Blastopirellula marina DSM 3645</name>
    <dbReference type="NCBI Taxonomy" id="314230"/>
    <lineage>
        <taxon>Bacteria</taxon>
        <taxon>Pseudomonadati</taxon>
        <taxon>Planctomycetota</taxon>
        <taxon>Planctomycetia</taxon>
        <taxon>Pirellulales</taxon>
        <taxon>Pirellulaceae</taxon>
        <taxon>Blastopirellula</taxon>
    </lineage>
</organism>
<evidence type="ECO:0000256" key="8">
    <source>
        <dbReference type="ARBA" id="ARBA00023136"/>
    </source>
</evidence>
<dbReference type="Gene3D" id="1.10.220.30">
    <property type="match status" value="3"/>
</dbReference>
<feature type="domain" description="Flagellar motor switch protein FliG middle" evidence="11">
    <location>
        <begin position="118"/>
        <end position="188"/>
    </location>
</feature>
<dbReference type="PANTHER" id="PTHR30534">
    <property type="entry name" value="FLAGELLAR MOTOR SWITCH PROTEIN FLIG"/>
    <property type="match status" value="1"/>
</dbReference>
<dbReference type="Pfam" id="PF14842">
    <property type="entry name" value="FliG_N"/>
    <property type="match status" value="1"/>
</dbReference>
<feature type="domain" description="Flagellar motor switch protein FliG N-terminal" evidence="12">
    <location>
        <begin position="9"/>
        <end position="73"/>
    </location>
</feature>
<dbReference type="Proteomes" id="UP000004358">
    <property type="component" value="Unassembled WGS sequence"/>
</dbReference>
<name>A3ZNX3_9BACT</name>
<dbReference type="STRING" id="314230.DSM3645_17755"/>
<evidence type="ECO:0000256" key="6">
    <source>
        <dbReference type="ARBA" id="ARBA00022500"/>
    </source>
</evidence>
<evidence type="ECO:0000256" key="7">
    <source>
        <dbReference type="ARBA" id="ARBA00022779"/>
    </source>
</evidence>
<protein>
    <recommendedName>
        <fullName evidence="4">Flagellar motor switch protein FliG</fullName>
    </recommendedName>
</protein>
<keyword evidence="8" id="KW-0472">Membrane</keyword>
<evidence type="ECO:0000313" key="14">
    <source>
        <dbReference type="Proteomes" id="UP000004358"/>
    </source>
</evidence>
<dbReference type="RefSeq" id="WP_002651449.1">
    <property type="nucleotide sequence ID" value="NZ_CH672376.1"/>
</dbReference>
<dbReference type="GO" id="GO:0006935">
    <property type="term" value="P:chemotaxis"/>
    <property type="evidence" value="ECO:0007669"/>
    <property type="project" value="UniProtKB-KW"/>
</dbReference>
<dbReference type="InterPro" id="IPR028263">
    <property type="entry name" value="FliG_N"/>
</dbReference>
<dbReference type="HOGENOM" id="CLU_047835_0_0_0"/>
<dbReference type="PRINTS" id="PR00954">
    <property type="entry name" value="FLGMOTORFLIG"/>
</dbReference>
<evidence type="ECO:0000256" key="3">
    <source>
        <dbReference type="ARBA" id="ARBA00010299"/>
    </source>
</evidence>
<evidence type="ECO:0000259" key="10">
    <source>
        <dbReference type="Pfam" id="PF01706"/>
    </source>
</evidence>
<dbReference type="GO" id="GO:0003774">
    <property type="term" value="F:cytoskeletal motor activity"/>
    <property type="evidence" value="ECO:0007669"/>
    <property type="project" value="InterPro"/>
</dbReference>
<dbReference type="eggNOG" id="COG1536">
    <property type="taxonomic scope" value="Bacteria"/>
</dbReference>
<keyword evidence="6" id="KW-0145">Chemotaxis</keyword>
<keyword evidence="7" id="KW-0283">Flagellar rotation</keyword>
<dbReference type="Pfam" id="PF01706">
    <property type="entry name" value="FliG_C"/>
    <property type="match status" value="1"/>
</dbReference>
<dbReference type="InterPro" id="IPR011002">
    <property type="entry name" value="FliG_a-hlx"/>
</dbReference>
<dbReference type="InterPro" id="IPR032779">
    <property type="entry name" value="FliG_M"/>
</dbReference>
<evidence type="ECO:0000259" key="11">
    <source>
        <dbReference type="Pfam" id="PF14841"/>
    </source>
</evidence>
<keyword evidence="13" id="KW-0966">Cell projection</keyword>
<evidence type="ECO:0000313" key="13">
    <source>
        <dbReference type="EMBL" id="EAQ82021.1"/>
    </source>
</evidence>
<keyword evidence="5" id="KW-1003">Cell membrane</keyword>
<gene>
    <name evidence="13" type="ORF">DSM3645_17755</name>
</gene>
<evidence type="ECO:0000256" key="4">
    <source>
        <dbReference type="ARBA" id="ARBA00021870"/>
    </source>
</evidence>
<dbReference type="SUPFAM" id="SSF48029">
    <property type="entry name" value="FliG"/>
    <property type="match status" value="3"/>
</dbReference>
<sequence>MTNKIDQQMIRKAAIVVAELDPDAADALLDGFPEEIAQQVRYESMMVDDVPVEERRAVLTEFMQRRSGATAAKPEAHDELMLSSTVRQTASRAPAKAYDAKPTAPVPPPFHFLNDAPPEMLAPFFEQESPQVIAVVLSHLEPARASAILRELPIDMQATVIQRLVDLGHTDAEVLQDIESRLQSIVQDQLQAMSHRRIGLSAAKAILAASDEASSAEVLKALKTRSAAMALRLGAEERTAATTKEVTPEPLDAVYGDHSPIQPQRVSADIAAADGVVKKLAPKPPAAKIEPPIEPSLPLADFVKFDDVLLGRVLSEAEPQTVLLALAGASNAVAQRFYRGLSKREIHDLQRRIRDLQPVLIRDIDAAQKRLGTIAARVLSQVQQGGSRLSASA</sequence>
<reference evidence="13 14" key="1">
    <citation type="submission" date="2006-02" db="EMBL/GenBank/DDBJ databases">
        <authorList>
            <person name="Amann R."/>
            <person name="Ferriera S."/>
            <person name="Johnson J."/>
            <person name="Kravitz S."/>
            <person name="Halpern A."/>
            <person name="Remington K."/>
            <person name="Beeson K."/>
            <person name="Tran B."/>
            <person name="Rogers Y.-H."/>
            <person name="Friedman R."/>
            <person name="Venter J.C."/>
        </authorList>
    </citation>
    <scope>NUCLEOTIDE SEQUENCE [LARGE SCALE GENOMIC DNA]</scope>
    <source>
        <strain evidence="13 14">DSM 3645</strain>
    </source>
</reference>
<dbReference type="PANTHER" id="PTHR30534:SF0">
    <property type="entry name" value="FLAGELLAR MOTOR SWITCH PROTEIN FLIG"/>
    <property type="match status" value="1"/>
</dbReference>
<dbReference type="OrthoDB" id="9780302at2"/>
<evidence type="ECO:0000259" key="12">
    <source>
        <dbReference type="Pfam" id="PF14842"/>
    </source>
</evidence>
<keyword evidence="13" id="KW-0282">Flagellum</keyword>
<feature type="domain" description="Flagellar motor switch protein FliG C-terminal" evidence="10">
    <location>
        <begin position="300"/>
        <end position="377"/>
    </location>
</feature>
<dbReference type="GO" id="GO:0009425">
    <property type="term" value="C:bacterial-type flagellum basal body"/>
    <property type="evidence" value="ECO:0007669"/>
    <property type="project" value="UniProtKB-SubCell"/>
</dbReference>
<accession>A3ZNX3</accession>
<evidence type="ECO:0000256" key="9">
    <source>
        <dbReference type="ARBA" id="ARBA00023143"/>
    </source>
</evidence>
<evidence type="ECO:0000256" key="5">
    <source>
        <dbReference type="ARBA" id="ARBA00022475"/>
    </source>
</evidence>
<dbReference type="InterPro" id="IPR000090">
    <property type="entry name" value="Flg_Motor_Flig"/>
</dbReference>
<dbReference type="GO" id="GO:0071973">
    <property type="term" value="P:bacterial-type flagellum-dependent cell motility"/>
    <property type="evidence" value="ECO:0007669"/>
    <property type="project" value="InterPro"/>
</dbReference>
<dbReference type="GO" id="GO:0005886">
    <property type="term" value="C:plasma membrane"/>
    <property type="evidence" value="ECO:0007669"/>
    <property type="project" value="UniProtKB-SubCell"/>
</dbReference>
<evidence type="ECO:0000256" key="1">
    <source>
        <dbReference type="ARBA" id="ARBA00004117"/>
    </source>
</evidence>
<dbReference type="AlphaFoldDB" id="A3ZNX3"/>
<dbReference type="InterPro" id="IPR023087">
    <property type="entry name" value="Flg_Motor_Flig_C"/>
</dbReference>
<evidence type="ECO:0000256" key="2">
    <source>
        <dbReference type="ARBA" id="ARBA00004413"/>
    </source>
</evidence>
<keyword evidence="9" id="KW-0975">Bacterial flagellum</keyword>
<comment type="subcellular location">
    <subcellularLocation>
        <location evidence="1">Bacterial flagellum basal body</location>
    </subcellularLocation>
    <subcellularLocation>
        <location evidence="2">Cell membrane</location>
        <topology evidence="2">Peripheral membrane protein</topology>
        <orientation evidence="2">Cytoplasmic side</orientation>
    </subcellularLocation>
</comment>
<dbReference type="Pfam" id="PF14841">
    <property type="entry name" value="FliG_M"/>
    <property type="match status" value="1"/>
</dbReference>